<dbReference type="Proteomes" id="UP000198802">
    <property type="component" value="Unassembled WGS sequence"/>
</dbReference>
<dbReference type="AlphaFoldDB" id="A0A0S4QSC8"/>
<evidence type="ECO:0000256" key="4">
    <source>
        <dbReference type="PROSITE-ProRule" id="PRU00335"/>
    </source>
</evidence>
<evidence type="ECO:0000313" key="8">
    <source>
        <dbReference type="Proteomes" id="UP000198802"/>
    </source>
</evidence>
<evidence type="ECO:0000256" key="1">
    <source>
        <dbReference type="ARBA" id="ARBA00023015"/>
    </source>
</evidence>
<gene>
    <name evidence="7" type="ORF">Ga0074812_119131</name>
</gene>
<dbReference type="CDD" id="cd00093">
    <property type="entry name" value="HTH_XRE"/>
    <property type="match status" value="1"/>
</dbReference>
<dbReference type="Pfam" id="PF00440">
    <property type="entry name" value="TetR_N"/>
    <property type="match status" value="1"/>
</dbReference>
<evidence type="ECO:0000256" key="2">
    <source>
        <dbReference type="ARBA" id="ARBA00023125"/>
    </source>
</evidence>
<organism evidence="7 8">
    <name type="scientific">Parafrankia irregularis</name>
    <dbReference type="NCBI Taxonomy" id="795642"/>
    <lineage>
        <taxon>Bacteria</taxon>
        <taxon>Bacillati</taxon>
        <taxon>Actinomycetota</taxon>
        <taxon>Actinomycetes</taxon>
        <taxon>Frankiales</taxon>
        <taxon>Frankiaceae</taxon>
        <taxon>Parafrankia</taxon>
    </lineage>
</organism>
<dbReference type="InterPro" id="IPR050109">
    <property type="entry name" value="HTH-type_TetR-like_transc_reg"/>
</dbReference>
<accession>A0A0S4QSC8</accession>
<evidence type="ECO:0000256" key="5">
    <source>
        <dbReference type="SAM" id="MobiDB-lite"/>
    </source>
</evidence>
<dbReference type="SUPFAM" id="SSF46689">
    <property type="entry name" value="Homeodomain-like"/>
    <property type="match status" value="1"/>
</dbReference>
<sequence length="216" mass="24393">MSDPDSGESGTAEEMDALPPKRRPYESPTRRQQAAQTRDRIVAAGAEMVHGFASWDWRDLTVRAVARRAGVSETTVYRHFATDRRLHEAVMRRLEEEADIELEDLQLDTFDDLIRRMFTYLASFPISPPTQDDPTFAAADERRRAALIAAVTESADGWSDEDRETAAAMLDVLWSVPSFERLTTVWHFDADRATNAATWLVRLVRAAVREGLGPSR</sequence>
<feature type="region of interest" description="Disordered" evidence="5">
    <location>
        <begin position="1"/>
        <end position="36"/>
    </location>
</feature>
<dbReference type="PANTHER" id="PTHR30055">
    <property type="entry name" value="HTH-TYPE TRANSCRIPTIONAL REGULATOR RUTR"/>
    <property type="match status" value="1"/>
</dbReference>
<feature type="domain" description="HTH tetR-type" evidence="6">
    <location>
        <begin position="35"/>
        <end position="98"/>
    </location>
</feature>
<dbReference type="PROSITE" id="PS50977">
    <property type="entry name" value="HTH_TETR_2"/>
    <property type="match status" value="1"/>
</dbReference>
<evidence type="ECO:0000259" key="6">
    <source>
        <dbReference type="PROSITE" id="PS50977"/>
    </source>
</evidence>
<keyword evidence="1" id="KW-0805">Transcription regulation</keyword>
<proteinExistence type="predicted"/>
<reference evidence="8" key="1">
    <citation type="submission" date="2015-11" db="EMBL/GenBank/DDBJ databases">
        <authorList>
            <person name="Varghese N."/>
        </authorList>
    </citation>
    <scope>NUCLEOTIDE SEQUENCE [LARGE SCALE GENOMIC DNA]</scope>
    <source>
        <strain evidence="8">DSM 45899</strain>
    </source>
</reference>
<dbReference type="InterPro" id="IPR001647">
    <property type="entry name" value="HTH_TetR"/>
</dbReference>
<evidence type="ECO:0000313" key="7">
    <source>
        <dbReference type="EMBL" id="CUU58497.1"/>
    </source>
</evidence>
<feature type="DNA-binding region" description="H-T-H motif" evidence="4">
    <location>
        <begin position="61"/>
        <end position="80"/>
    </location>
</feature>
<dbReference type="InterPro" id="IPR001387">
    <property type="entry name" value="Cro/C1-type_HTH"/>
</dbReference>
<dbReference type="EMBL" id="FAOZ01000019">
    <property type="protein sequence ID" value="CUU58497.1"/>
    <property type="molecule type" value="Genomic_DNA"/>
</dbReference>
<evidence type="ECO:0000256" key="3">
    <source>
        <dbReference type="ARBA" id="ARBA00023163"/>
    </source>
</evidence>
<dbReference type="RefSeq" id="WP_091281621.1">
    <property type="nucleotide sequence ID" value="NZ_FAOZ01000019.1"/>
</dbReference>
<dbReference type="GO" id="GO:0000976">
    <property type="term" value="F:transcription cis-regulatory region binding"/>
    <property type="evidence" value="ECO:0007669"/>
    <property type="project" value="TreeGrafter"/>
</dbReference>
<dbReference type="PANTHER" id="PTHR30055:SF234">
    <property type="entry name" value="HTH-TYPE TRANSCRIPTIONAL REGULATOR BETI"/>
    <property type="match status" value="1"/>
</dbReference>
<keyword evidence="8" id="KW-1185">Reference proteome</keyword>
<keyword evidence="3" id="KW-0804">Transcription</keyword>
<dbReference type="InterPro" id="IPR009057">
    <property type="entry name" value="Homeodomain-like_sf"/>
</dbReference>
<dbReference type="GO" id="GO:0003700">
    <property type="term" value="F:DNA-binding transcription factor activity"/>
    <property type="evidence" value="ECO:0007669"/>
    <property type="project" value="TreeGrafter"/>
</dbReference>
<keyword evidence="2 4" id="KW-0238">DNA-binding</keyword>
<protein>
    <submittedName>
        <fullName evidence="7">Regulatory protein, tetR family</fullName>
    </submittedName>
</protein>
<dbReference type="Gene3D" id="1.10.357.10">
    <property type="entry name" value="Tetracycline Repressor, domain 2"/>
    <property type="match status" value="1"/>
</dbReference>
<name>A0A0S4QSC8_9ACTN</name>